<dbReference type="Pfam" id="PF00472">
    <property type="entry name" value="RF-1"/>
    <property type="match status" value="1"/>
</dbReference>
<dbReference type="GO" id="GO:0003747">
    <property type="term" value="F:translation release factor activity"/>
    <property type="evidence" value="ECO:0007669"/>
    <property type="project" value="InterPro"/>
</dbReference>
<dbReference type="InterPro" id="IPR000352">
    <property type="entry name" value="Pep_chain_release_fac_I"/>
</dbReference>
<comment type="subcellular location">
    <subcellularLocation>
        <location evidence="1">Mitochondrion</location>
    </subcellularLocation>
</comment>
<evidence type="ECO:0000259" key="6">
    <source>
        <dbReference type="Pfam" id="PF00472"/>
    </source>
</evidence>
<dbReference type="PANTHER" id="PTHR46203:SF1">
    <property type="entry name" value="MITOCHONDRIAL TRANSLATION RELEASE FACTOR IN RESCUE"/>
    <property type="match status" value="1"/>
</dbReference>
<evidence type="ECO:0000256" key="5">
    <source>
        <dbReference type="SAM" id="MobiDB-lite"/>
    </source>
</evidence>
<dbReference type="Gene3D" id="3.30.160.20">
    <property type="match status" value="1"/>
</dbReference>
<feature type="region of interest" description="Disordered" evidence="5">
    <location>
        <begin position="126"/>
        <end position="152"/>
    </location>
</feature>
<keyword evidence="3" id="KW-0809">Transit peptide</keyword>
<gene>
    <name evidence="7" type="ORF">PV328_008057</name>
</gene>
<name>A0AA39CA15_9HYME</name>
<dbReference type="PANTHER" id="PTHR46203">
    <property type="entry name" value="PROBABLE PEPTIDE CHAIN RELEASE FACTOR C12ORF65"/>
    <property type="match status" value="1"/>
</dbReference>
<comment type="similarity">
    <text evidence="2">Belongs to the prokaryotic/mitochondrial release factor family.</text>
</comment>
<organism evidence="7 8">
    <name type="scientific">Microctonus aethiopoides</name>
    <dbReference type="NCBI Taxonomy" id="144406"/>
    <lineage>
        <taxon>Eukaryota</taxon>
        <taxon>Metazoa</taxon>
        <taxon>Ecdysozoa</taxon>
        <taxon>Arthropoda</taxon>
        <taxon>Hexapoda</taxon>
        <taxon>Insecta</taxon>
        <taxon>Pterygota</taxon>
        <taxon>Neoptera</taxon>
        <taxon>Endopterygota</taxon>
        <taxon>Hymenoptera</taxon>
        <taxon>Apocrita</taxon>
        <taxon>Ichneumonoidea</taxon>
        <taxon>Braconidae</taxon>
        <taxon>Euphorinae</taxon>
        <taxon>Microctonus</taxon>
    </lineage>
</organism>
<dbReference type="Proteomes" id="UP001168990">
    <property type="component" value="Unassembled WGS sequence"/>
</dbReference>
<feature type="compositionally biased region" description="Basic and acidic residues" evidence="5">
    <location>
        <begin position="138"/>
        <end position="152"/>
    </location>
</feature>
<dbReference type="InterPro" id="IPR052405">
    <property type="entry name" value="Mito_Transl_Release_Factor"/>
</dbReference>
<sequence>MISFGGYIFFSRYINQINANTRVIINHTRCKCYKKHLDYSLVPKLDEKDLEEKFIKGSGPGGQATNKTNNAVSLKHKPTGIVIKCHQTRSVWQNSKIARELLITKLDNHLNGERSIENQEKLLRTKDETNEKRKKNKMRELKEAFLKREGLK</sequence>
<evidence type="ECO:0000256" key="3">
    <source>
        <dbReference type="ARBA" id="ARBA00022946"/>
    </source>
</evidence>
<feature type="domain" description="Prokaryotic-type class I peptide chain release factors" evidence="6">
    <location>
        <begin position="44"/>
        <end position="137"/>
    </location>
</feature>
<proteinExistence type="inferred from homology"/>
<dbReference type="GO" id="GO:0005739">
    <property type="term" value="C:mitochondrion"/>
    <property type="evidence" value="ECO:0007669"/>
    <property type="project" value="UniProtKB-SubCell"/>
</dbReference>
<evidence type="ECO:0000256" key="4">
    <source>
        <dbReference type="ARBA" id="ARBA00023128"/>
    </source>
</evidence>
<keyword evidence="4" id="KW-0496">Mitochondrion</keyword>
<dbReference type="AlphaFoldDB" id="A0AA39CA15"/>
<accession>A0AA39CA15</accession>
<reference evidence="7" key="2">
    <citation type="submission" date="2023-03" db="EMBL/GenBank/DDBJ databases">
        <authorList>
            <person name="Inwood S.N."/>
            <person name="Skelly J.G."/>
            <person name="Guhlin J."/>
            <person name="Harrop T.W.R."/>
            <person name="Goldson S.G."/>
            <person name="Dearden P.K."/>
        </authorList>
    </citation>
    <scope>NUCLEOTIDE SEQUENCE</scope>
    <source>
        <strain evidence="7">Irish</strain>
        <tissue evidence="7">Whole body</tissue>
    </source>
</reference>
<comment type="caution">
    <text evidence="7">The sequence shown here is derived from an EMBL/GenBank/DDBJ whole genome shotgun (WGS) entry which is preliminary data.</text>
</comment>
<dbReference type="SUPFAM" id="SSF75620">
    <property type="entry name" value="Release factor"/>
    <property type="match status" value="1"/>
</dbReference>
<evidence type="ECO:0000256" key="2">
    <source>
        <dbReference type="ARBA" id="ARBA00010835"/>
    </source>
</evidence>
<evidence type="ECO:0000313" key="8">
    <source>
        <dbReference type="Proteomes" id="UP001168990"/>
    </source>
</evidence>
<keyword evidence="8" id="KW-1185">Reference proteome</keyword>
<dbReference type="EMBL" id="JAQQBS010001423">
    <property type="protein sequence ID" value="KAK0160671.1"/>
    <property type="molecule type" value="Genomic_DNA"/>
</dbReference>
<dbReference type="InterPro" id="IPR045853">
    <property type="entry name" value="Pep_chain_release_fac_I_sf"/>
</dbReference>
<reference evidence="7" key="1">
    <citation type="journal article" date="2023" name="bioRxiv">
        <title>Scaffold-level genome assemblies of two parasitoid biocontrol wasps reveal the parthenogenesis mechanism and an associated novel virus.</title>
        <authorList>
            <person name="Inwood S."/>
            <person name="Skelly J."/>
            <person name="Guhlin J."/>
            <person name="Harrop T."/>
            <person name="Goldson S."/>
            <person name="Dearden P."/>
        </authorList>
    </citation>
    <scope>NUCLEOTIDE SEQUENCE</scope>
    <source>
        <strain evidence="7">Irish</strain>
        <tissue evidence="7">Whole body</tissue>
    </source>
</reference>
<dbReference type="FunFam" id="3.30.160.20:FF:000065">
    <property type="entry name" value="Peptidyl-tRNA hydrolase domain protein"/>
    <property type="match status" value="1"/>
</dbReference>
<protein>
    <recommendedName>
        <fullName evidence="6">Prokaryotic-type class I peptide chain release factors domain-containing protein</fullName>
    </recommendedName>
</protein>
<evidence type="ECO:0000256" key="1">
    <source>
        <dbReference type="ARBA" id="ARBA00004173"/>
    </source>
</evidence>
<evidence type="ECO:0000313" key="7">
    <source>
        <dbReference type="EMBL" id="KAK0160671.1"/>
    </source>
</evidence>